<dbReference type="InterPro" id="IPR018849">
    <property type="entry name" value="Urb2/Npa2_C"/>
</dbReference>
<organism evidence="3 4">
    <name type="scientific">Coccidioides posadasii RMSCC 3488</name>
    <dbReference type="NCBI Taxonomy" id="454284"/>
    <lineage>
        <taxon>Eukaryota</taxon>
        <taxon>Fungi</taxon>
        <taxon>Dikarya</taxon>
        <taxon>Ascomycota</taxon>
        <taxon>Pezizomycotina</taxon>
        <taxon>Eurotiomycetes</taxon>
        <taxon>Eurotiomycetidae</taxon>
        <taxon>Onygenales</taxon>
        <taxon>Onygenaceae</taxon>
        <taxon>Coccidioides</taxon>
    </lineage>
</organism>
<dbReference type="InterPro" id="IPR052609">
    <property type="entry name" value="Ribosome_Biogenesis_Reg"/>
</dbReference>
<dbReference type="OrthoDB" id="160374at2759"/>
<evidence type="ECO:0000313" key="4">
    <source>
        <dbReference type="Proteomes" id="UP000054567"/>
    </source>
</evidence>
<sequence>MESPTSYTALLELEKGSHGSPKDHLKEAARIIGVDLDSYPRGEEPYFSSSIAVQVTAAPKEEWVLRWLMKKLKAPLSEVNSSYTVEESSWILFRILLGRIPPRTLATILTENKFLNVLQSSLEEIEALISRSSGPITQHGVSKSSSGSRKRKRTETPAESGAPPVSSCPSNSLVYTFLSVASTVKRLVVLADSIRQATLKAQVQLILRGEPKIAADLLRRALRCAASVDEVLRNNHELDAVDGFFKDMLAIIEIWKLRSDGDGNAKLNNGVFASKALEPALRFFAATLNDTNHSEARKSFIQGIERLIVVHVVLPLRSIFFASVSKGSAQAGKAILPRQVKVISDELVSQLHPDSIEAMCGIFPLFLDIAIRALPRDTFKRQVNEAPWLETLFATLSTQAGYSLSADKRLESQTSFVLLQDLLQVVIDRNLTLSLDTLIQYTVRFSGLHKDYPAEPQWALVSQIIQIGVDVFLPNSGLDESKYLLESLISQVTLLCQQPGGFPNGVYALVKDGIILPLLNGFFGARDSDTLLRIWNEQLRLLDSARSNDKTIPPFSIWEDDDFSKSYGTLVASSVSTPHINSQIDKIVSTLSHPGHSSEIYASLVFLDSILLPKQGKKGESLRALYRQTIFDTVETLIPLSSGSYWRWRLWRILGSSVHVAGISDQNVSRTVTTSILPTAKRIFESFDLKIGDSSDIGRCQEAFWCFKFVVSLAGELNDDLLSDYLDKLVPTIVSLLENIPDPRAVVWDGRVEGITSPPVIASGCLSTFLAKGQALALLSTDLRRRLLTTLLATVMKATGSRQKSLENQLVRSGNSGIQLADLWSGFVSREFLLASPNVVYDLTFVLFEHLKKAGSNCDTIARYLLNIPVRLIPRLQRGNLLDLLEEIILQKKLPSDVELDILTLMTRLVDAPKSPANITSNDQALWKLAGSISVGNSDSDLQLFQAVKQLHKAVIDKVLISSEGNLGKYGQKVYSAIRELKKTMKSVDFETMEYYVFVLSLHLLHTHRSELDEKKRERIELLRKEILTQVLSELKSLSRKLKKHPEEVELKPLTGIFAVADTLQDLLQGNKDALGILRKLEQYATASDCDGVVQRFVKRRMLAWKATRPQICTTLLEQSSLVSVQRLQESDEKLTVYEIYSQLSTLSKDALIGFLRDTRSSGFLGDQAAYRLLLVGIALGLLDPIDDRESPASLELTSTFTDATEALLLCTSIEPFCLAAECLDILLRTQPRSISQWNVDNLLAKVAVVVSPSGPKIPSEYAGTIFARLCRLLGILFGLYRKKLSGRFHLILPTLQRMLRCLFASDSRATKSLTLAATHPTWIGSGSGTPLQPEHAAQYTRLLTSLCDPTVSAVENQRGGQSQGLTDNTKKVKSLAGQHLQYLIMEYVGAQLRGHLVPEIKAALMQGFYAVLDVMSKNTMKAMNAAMDSSARAVFKGLYDDYVKFGKWNHD</sequence>
<name>A0A0J6F9P6_COCPO</name>
<dbReference type="GO" id="GO:0042254">
    <property type="term" value="P:ribosome biogenesis"/>
    <property type="evidence" value="ECO:0007669"/>
    <property type="project" value="TreeGrafter"/>
</dbReference>
<dbReference type="Pfam" id="PF10441">
    <property type="entry name" value="Urb2"/>
    <property type="match status" value="1"/>
</dbReference>
<dbReference type="PANTHER" id="PTHR15682">
    <property type="entry name" value="UNHEALTHY RIBOSOME BIOGENESIS PROTEIN 2 HOMOLOG"/>
    <property type="match status" value="1"/>
</dbReference>
<protein>
    <recommendedName>
        <fullName evidence="2">Nucleolar 27S pre-rRNA processing Urb2/Npa2 C-terminal domain-containing protein</fullName>
    </recommendedName>
</protein>
<feature type="region of interest" description="Disordered" evidence="1">
    <location>
        <begin position="135"/>
        <end position="168"/>
    </location>
</feature>
<dbReference type="Proteomes" id="UP000054567">
    <property type="component" value="Unassembled WGS sequence"/>
</dbReference>
<reference evidence="3 4" key="1">
    <citation type="submission" date="2007-06" db="EMBL/GenBank/DDBJ databases">
        <title>The Genome Sequence of Coccidioides posadasii RMSCC_3488.</title>
        <authorList>
            <consortium name="Coccidioides Genome Resources Consortium"/>
            <consortium name="The Broad Institute Genome Sequencing Platform"/>
            <person name="Henn M.R."/>
            <person name="Sykes S."/>
            <person name="Young S."/>
            <person name="Jaffe D."/>
            <person name="Berlin A."/>
            <person name="Alvarez P."/>
            <person name="Butler J."/>
            <person name="Gnerre S."/>
            <person name="Grabherr M."/>
            <person name="Mauceli E."/>
            <person name="Brockman W."/>
            <person name="Kodira C."/>
            <person name="Alvarado L."/>
            <person name="Zeng Q."/>
            <person name="Crawford M."/>
            <person name="Antoine C."/>
            <person name="Devon K."/>
            <person name="Galgiani J."/>
            <person name="Orsborn K."/>
            <person name="Lewis M.L."/>
            <person name="Nusbaum C."/>
            <person name="Galagan J."/>
            <person name="Birren B."/>
        </authorList>
    </citation>
    <scope>NUCLEOTIDE SEQUENCE [LARGE SCALE GENOMIC DNA]</scope>
    <source>
        <strain evidence="3 4">RMSCC 3488</strain>
    </source>
</reference>
<dbReference type="EMBL" id="DS268110">
    <property type="protein sequence ID" value="KMM66933.1"/>
    <property type="molecule type" value="Genomic_DNA"/>
</dbReference>
<proteinExistence type="predicted"/>
<dbReference type="PANTHER" id="PTHR15682:SF2">
    <property type="entry name" value="UNHEALTHY RIBOSOME BIOGENESIS PROTEIN 2 HOMOLOG"/>
    <property type="match status" value="1"/>
</dbReference>
<evidence type="ECO:0000313" key="3">
    <source>
        <dbReference type="EMBL" id="KMM66933.1"/>
    </source>
</evidence>
<dbReference type="GO" id="GO:0005730">
    <property type="term" value="C:nucleolus"/>
    <property type="evidence" value="ECO:0007669"/>
    <property type="project" value="TreeGrafter"/>
</dbReference>
<evidence type="ECO:0000256" key="1">
    <source>
        <dbReference type="SAM" id="MobiDB-lite"/>
    </source>
</evidence>
<feature type="domain" description="Nucleolar 27S pre-rRNA processing Urb2/Npa2 C-terminal" evidence="2">
    <location>
        <begin position="1219"/>
        <end position="1451"/>
    </location>
</feature>
<evidence type="ECO:0000259" key="2">
    <source>
        <dbReference type="Pfam" id="PF10441"/>
    </source>
</evidence>
<dbReference type="VEuPathDB" id="FungiDB:CPAG_03269"/>
<reference evidence="4" key="2">
    <citation type="journal article" date="2009" name="Genome Res.">
        <title>Comparative genomic analyses of the human fungal pathogens Coccidioides and their relatives.</title>
        <authorList>
            <person name="Sharpton T.J."/>
            <person name="Stajich J.E."/>
            <person name="Rounsley S.D."/>
            <person name="Gardner M.J."/>
            <person name="Wortman J.R."/>
            <person name="Jordar V.S."/>
            <person name="Maiti R."/>
            <person name="Kodira C.D."/>
            <person name="Neafsey D.E."/>
            <person name="Zeng Q."/>
            <person name="Hung C.-Y."/>
            <person name="McMahan C."/>
            <person name="Muszewska A."/>
            <person name="Grynberg M."/>
            <person name="Mandel M.A."/>
            <person name="Kellner E.M."/>
            <person name="Barker B.M."/>
            <person name="Galgiani J.N."/>
            <person name="Orbach M.J."/>
            <person name="Kirkland T.N."/>
            <person name="Cole G.T."/>
            <person name="Henn M.R."/>
            <person name="Birren B.W."/>
            <person name="Taylor J.W."/>
        </authorList>
    </citation>
    <scope>NUCLEOTIDE SEQUENCE [LARGE SCALE GENOMIC DNA]</scope>
    <source>
        <strain evidence="4">RMSCC 3488</strain>
    </source>
</reference>
<accession>A0A0J6F9P6</accession>
<gene>
    <name evidence="3" type="ORF">CPAG_03269</name>
</gene>
<reference evidence="4" key="3">
    <citation type="journal article" date="2010" name="Genome Res.">
        <title>Population genomic sequencing of Coccidioides fungi reveals recent hybridization and transposon control.</title>
        <authorList>
            <person name="Neafsey D.E."/>
            <person name="Barker B.M."/>
            <person name="Sharpton T.J."/>
            <person name="Stajich J.E."/>
            <person name="Park D.J."/>
            <person name="Whiston E."/>
            <person name="Hung C.-Y."/>
            <person name="McMahan C."/>
            <person name="White J."/>
            <person name="Sykes S."/>
            <person name="Heiman D."/>
            <person name="Young S."/>
            <person name="Zeng Q."/>
            <person name="Abouelleil A."/>
            <person name="Aftuck L."/>
            <person name="Bessette D."/>
            <person name="Brown A."/>
            <person name="FitzGerald M."/>
            <person name="Lui A."/>
            <person name="Macdonald J.P."/>
            <person name="Priest M."/>
            <person name="Orbach M.J."/>
            <person name="Galgiani J.N."/>
            <person name="Kirkland T.N."/>
            <person name="Cole G.T."/>
            <person name="Birren B.W."/>
            <person name="Henn M.R."/>
            <person name="Taylor J.W."/>
            <person name="Rounsley S.D."/>
        </authorList>
    </citation>
    <scope>NUCLEOTIDE SEQUENCE [LARGE SCALE GENOMIC DNA]</scope>
    <source>
        <strain evidence="4">RMSCC 3488</strain>
    </source>
</reference>